<dbReference type="InterPro" id="IPR036388">
    <property type="entry name" value="WH-like_DNA-bd_sf"/>
</dbReference>
<dbReference type="EMBL" id="JBHSXL010000002">
    <property type="protein sequence ID" value="MFC6891509.1"/>
    <property type="molecule type" value="Genomic_DNA"/>
</dbReference>
<gene>
    <name evidence="3" type="ORF">ACFQE9_02575</name>
</gene>
<feature type="domain" description="Transcription regulator TrmB N-terminal" evidence="1">
    <location>
        <begin position="4"/>
        <end position="71"/>
    </location>
</feature>
<dbReference type="InterPro" id="IPR055859">
    <property type="entry name" value="DUF7436"/>
</dbReference>
<dbReference type="AlphaFoldDB" id="A0ABD5UPW1"/>
<dbReference type="Pfam" id="PF01978">
    <property type="entry name" value="TrmB"/>
    <property type="match status" value="1"/>
</dbReference>
<evidence type="ECO:0000313" key="3">
    <source>
        <dbReference type="EMBL" id="MFC6891509.1"/>
    </source>
</evidence>
<keyword evidence="4" id="KW-1185">Reference proteome</keyword>
<dbReference type="PANTHER" id="PTHR34293">
    <property type="entry name" value="HTH-TYPE TRANSCRIPTIONAL REGULATOR TRMBL2"/>
    <property type="match status" value="1"/>
</dbReference>
<dbReference type="InterPro" id="IPR002831">
    <property type="entry name" value="Tscrpt_reg_TrmB_N"/>
</dbReference>
<organism evidence="3 4">
    <name type="scientific">Halopenitus salinus</name>
    <dbReference type="NCBI Taxonomy" id="1198295"/>
    <lineage>
        <taxon>Archaea</taxon>
        <taxon>Methanobacteriati</taxon>
        <taxon>Methanobacteriota</taxon>
        <taxon>Stenosarchaea group</taxon>
        <taxon>Halobacteria</taxon>
        <taxon>Halobacteriales</taxon>
        <taxon>Haloferacaceae</taxon>
        <taxon>Halopenitus</taxon>
    </lineage>
</organism>
<dbReference type="SUPFAM" id="SSF46785">
    <property type="entry name" value="Winged helix' DNA-binding domain"/>
    <property type="match status" value="1"/>
</dbReference>
<protein>
    <submittedName>
        <fullName evidence="3">TrmB family transcriptional regulator</fullName>
    </submittedName>
</protein>
<dbReference type="InterPro" id="IPR051797">
    <property type="entry name" value="TrmB-like"/>
</dbReference>
<dbReference type="PANTHER" id="PTHR34293:SF1">
    <property type="entry name" value="HTH-TYPE TRANSCRIPTIONAL REGULATOR TRMBL2"/>
    <property type="match status" value="1"/>
</dbReference>
<sequence>MSELAELGLSSYEEKVYRSLLVTGAVTATELSDISGVPKGRIYDVLNNLKARKLIEIQSNDPKQYVAVQPETAVDILLAEKTHEMAQEWNHHLEAAKTVRSNLLPTPPTKSSFWCGSLGSDEMSTALQQHMRSAENSVHAVMGTPYENSTWETFQTEIEAFFEGANSGLTVDLLLSEKVVTVLPDRFPSLIDERSVDVTVRTISDVALSFDVIDQVETTIDLPHPVTGGDRIGVVGIKDSKVVEEFEKCFQQLWTNADPLI</sequence>
<evidence type="ECO:0000259" key="1">
    <source>
        <dbReference type="Pfam" id="PF01978"/>
    </source>
</evidence>
<dbReference type="RefSeq" id="WP_379739833.1">
    <property type="nucleotide sequence ID" value="NZ_JBHSVN010000002.1"/>
</dbReference>
<evidence type="ECO:0000313" key="4">
    <source>
        <dbReference type="Proteomes" id="UP001596296"/>
    </source>
</evidence>
<dbReference type="Pfam" id="PF24217">
    <property type="entry name" value="DUF7436"/>
    <property type="match status" value="1"/>
</dbReference>
<name>A0ABD5UPW1_9EURY</name>
<proteinExistence type="predicted"/>
<comment type="caution">
    <text evidence="3">The sequence shown here is derived from an EMBL/GenBank/DDBJ whole genome shotgun (WGS) entry which is preliminary data.</text>
</comment>
<dbReference type="Proteomes" id="UP001596296">
    <property type="component" value="Unassembled WGS sequence"/>
</dbReference>
<dbReference type="InterPro" id="IPR036390">
    <property type="entry name" value="WH_DNA-bd_sf"/>
</dbReference>
<evidence type="ECO:0000259" key="2">
    <source>
        <dbReference type="Pfam" id="PF24217"/>
    </source>
</evidence>
<reference evidence="3 4" key="1">
    <citation type="journal article" date="2019" name="Int. J. Syst. Evol. Microbiol.">
        <title>The Global Catalogue of Microorganisms (GCM) 10K type strain sequencing project: providing services to taxonomists for standard genome sequencing and annotation.</title>
        <authorList>
            <consortium name="The Broad Institute Genomics Platform"/>
            <consortium name="The Broad Institute Genome Sequencing Center for Infectious Disease"/>
            <person name="Wu L."/>
            <person name="Ma J."/>
        </authorList>
    </citation>
    <scope>NUCLEOTIDE SEQUENCE [LARGE SCALE GENOMIC DNA]</scope>
    <source>
        <strain evidence="3 4">SKJ47</strain>
    </source>
</reference>
<accession>A0ABD5UPW1</accession>
<feature type="domain" description="DUF7436" evidence="2">
    <location>
        <begin position="108"/>
        <end position="260"/>
    </location>
</feature>
<dbReference type="Gene3D" id="1.10.10.10">
    <property type="entry name" value="Winged helix-like DNA-binding domain superfamily/Winged helix DNA-binding domain"/>
    <property type="match status" value="1"/>
</dbReference>